<dbReference type="EMBL" id="HBGY01031052">
    <property type="protein sequence ID" value="CAD9609136.1"/>
    <property type="molecule type" value="Transcribed_RNA"/>
</dbReference>
<evidence type="ECO:0000313" key="6">
    <source>
        <dbReference type="EMBL" id="CAD9609138.1"/>
    </source>
</evidence>
<evidence type="ECO:0000256" key="1">
    <source>
        <dbReference type="ARBA" id="ARBA00010928"/>
    </source>
</evidence>
<dbReference type="PANTHER" id="PTHR42840">
    <property type="entry name" value="NAD(P)-BINDING ROSSMANN-FOLD SUPERFAMILY PROTEIN-RELATED"/>
    <property type="match status" value="1"/>
</dbReference>
<organism evidence="5">
    <name type="scientific">Leptocylindrus danicus</name>
    <dbReference type="NCBI Taxonomy" id="163516"/>
    <lineage>
        <taxon>Eukaryota</taxon>
        <taxon>Sar</taxon>
        <taxon>Stramenopiles</taxon>
        <taxon>Ochrophyta</taxon>
        <taxon>Bacillariophyta</taxon>
        <taxon>Coscinodiscophyceae</taxon>
        <taxon>Chaetocerotophycidae</taxon>
        <taxon>Leptocylindrales</taxon>
        <taxon>Leptocylindraceae</taxon>
        <taxon>Leptocylindrus</taxon>
    </lineage>
</organism>
<feature type="domain" description="Gfo/Idh/MocA-like oxidoreductase N-terminal" evidence="3">
    <location>
        <begin position="7"/>
        <end position="158"/>
    </location>
</feature>
<name>A0A6U2SAY1_9STRA</name>
<dbReference type="InterPro" id="IPR055170">
    <property type="entry name" value="GFO_IDH_MocA-like_dom"/>
</dbReference>
<evidence type="ECO:0000259" key="3">
    <source>
        <dbReference type="Pfam" id="PF01408"/>
    </source>
</evidence>
<dbReference type="EMBL" id="HBGY01031053">
    <property type="protein sequence ID" value="CAD9609138.1"/>
    <property type="molecule type" value="Transcribed_RNA"/>
</dbReference>
<dbReference type="GO" id="GO:0016491">
    <property type="term" value="F:oxidoreductase activity"/>
    <property type="evidence" value="ECO:0007669"/>
    <property type="project" value="UniProtKB-KW"/>
</dbReference>
<dbReference type="Pfam" id="PF01408">
    <property type="entry name" value="GFO_IDH_MocA"/>
    <property type="match status" value="1"/>
</dbReference>
<dbReference type="SUPFAM" id="SSF55347">
    <property type="entry name" value="Glyceraldehyde-3-phosphate dehydrogenase-like, C-terminal domain"/>
    <property type="match status" value="1"/>
</dbReference>
<keyword evidence="2" id="KW-0560">Oxidoreductase</keyword>
<dbReference type="GO" id="GO:0006740">
    <property type="term" value="P:NADPH regeneration"/>
    <property type="evidence" value="ECO:0007669"/>
    <property type="project" value="TreeGrafter"/>
</dbReference>
<evidence type="ECO:0008006" key="7">
    <source>
        <dbReference type="Google" id="ProtNLM"/>
    </source>
</evidence>
<proteinExistence type="inferred from homology"/>
<dbReference type="Gene3D" id="3.30.360.10">
    <property type="entry name" value="Dihydrodipicolinate Reductase, domain 2"/>
    <property type="match status" value="1"/>
</dbReference>
<protein>
    <recommendedName>
        <fullName evidence="7">Inositol 2-dehydrogenase</fullName>
    </recommendedName>
</protein>
<evidence type="ECO:0000259" key="4">
    <source>
        <dbReference type="Pfam" id="PF22725"/>
    </source>
</evidence>
<comment type="similarity">
    <text evidence="1">Belongs to the Gfo/Idh/MocA family.</text>
</comment>
<dbReference type="GO" id="GO:0005737">
    <property type="term" value="C:cytoplasm"/>
    <property type="evidence" value="ECO:0007669"/>
    <property type="project" value="TreeGrafter"/>
</dbReference>
<dbReference type="Pfam" id="PF22725">
    <property type="entry name" value="GFO_IDH_MocA_C3"/>
    <property type="match status" value="1"/>
</dbReference>
<feature type="domain" description="GFO/IDH/MocA-like oxidoreductase" evidence="4">
    <location>
        <begin position="167"/>
        <end position="286"/>
    </location>
</feature>
<dbReference type="GO" id="GO:0000166">
    <property type="term" value="F:nucleotide binding"/>
    <property type="evidence" value="ECO:0007669"/>
    <property type="project" value="InterPro"/>
</dbReference>
<evidence type="ECO:0000313" key="5">
    <source>
        <dbReference type="EMBL" id="CAD9609136.1"/>
    </source>
</evidence>
<dbReference type="Gene3D" id="3.40.50.720">
    <property type="entry name" value="NAD(P)-binding Rossmann-like Domain"/>
    <property type="match status" value="2"/>
</dbReference>
<accession>A0A6U2SAY1</accession>
<evidence type="ECO:0000256" key="2">
    <source>
        <dbReference type="ARBA" id="ARBA00023002"/>
    </source>
</evidence>
<sequence>MTKQRANVLLIGSGRMGAIRARHMFANPRYHLCGVVDVNKAGAETLAETYNCEAFSTLSEAIERFTVSTGSPGGIEEGGVTAACDTSVSSVGDDDAPAIALHAIVISTPTFTHAKLIEEACRYGLAVFTEKPVDETAEKIVDLFEMCRAANVTLACGFQRRFDSSYVYVKNQIANDEIGKPLMANIFFADHPCPPVEFLLKGGNIFMDLLCHDADYIRWCLDGDDVASIYATGTSSIPVLEEAGVHDNATVVMKFKKGAVVTLSMSRSASYGYDQRCEIFGEKGLVKVANEHSCTGVLSNSAGIHQTTYKPGFASRFGEAFAAEMDAFADSILDGAEWPITAEDCIAAQKMADAAIVSCREGRAVEL</sequence>
<dbReference type="InterPro" id="IPR000683">
    <property type="entry name" value="Gfo/Idh/MocA-like_OxRdtase_N"/>
</dbReference>
<gene>
    <name evidence="5" type="ORF">LDAN0321_LOCUS19347</name>
    <name evidence="6" type="ORF">LDAN0321_LOCUS19348</name>
</gene>
<dbReference type="AlphaFoldDB" id="A0A6U2SAY1"/>
<dbReference type="SUPFAM" id="SSF51735">
    <property type="entry name" value="NAD(P)-binding Rossmann-fold domains"/>
    <property type="match status" value="1"/>
</dbReference>
<reference evidence="5" key="1">
    <citation type="submission" date="2021-01" db="EMBL/GenBank/DDBJ databases">
        <authorList>
            <person name="Corre E."/>
            <person name="Pelletier E."/>
            <person name="Niang G."/>
            <person name="Scheremetjew M."/>
            <person name="Finn R."/>
            <person name="Kale V."/>
            <person name="Holt S."/>
            <person name="Cochrane G."/>
            <person name="Meng A."/>
            <person name="Brown T."/>
            <person name="Cohen L."/>
        </authorList>
    </citation>
    <scope>NUCLEOTIDE SEQUENCE</scope>
    <source>
        <strain evidence="5">B650</strain>
    </source>
</reference>
<dbReference type="InterPro" id="IPR036291">
    <property type="entry name" value="NAD(P)-bd_dom_sf"/>
</dbReference>
<dbReference type="PANTHER" id="PTHR42840:SF3">
    <property type="entry name" value="BINDING ROSSMANN FOLD OXIDOREDUCTASE, PUTATIVE (AFU_ORTHOLOGUE AFUA_2G10240)-RELATED"/>
    <property type="match status" value="1"/>
</dbReference>